<organism evidence="7 8">
    <name type="scientific">Arctia plantaginis</name>
    <name type="common">Wood tiger moth</name>
    <name type="synonym">Phalaena plantaginis</name>
    <dbReference type="NCBI Taxonomy" id="874455"/>
    <lineage>
        <taxon>Eukaryota</taxon>
        <taxon>Metazoa</taxon>
        <taxon>Ecdysozoa</taxon>
        <taxon>Arthropoda</taxon>
        <taxon>Hexapoda</taxon>
        <taxon>Insecta</taxon>
        <taxon>Pterygota</taxon>
        <taxon>Neoptera</taxon>
        <taxon>Endopterygota</taxon>
        <taxon>Lepidoptera</taxon>
        <taxon>Glossata</taxon>
        <taxon>Ditrysia</taxon>
        <taxon>Noctuoidea</taxon>
        <taxon>Erebidae</taxon>
        <taxon>Arctiinae</taxon>
        <taxon>Arctia</taxon>
    </lineage>
</organism>
<feature type="transmembrane region" description="Helical" evidence="5">
    <location>
        <begin position="311"/>
        <end position="332"/>
    </location>
</feature>
<dbReference type="GO" id="GO:0022857">
    <property type="term" value="F:transmembrane transporter activity"/>
    <property type="evidence" value="ECO:0007669"/>
    <property type="project" value="InterPro"/>
</dbReference>
<dbReference type="EMBL" id="CADEBC010000526">
    <property type="protein sequence ID" value="CAB3246554.1"/>
    <property type="molecule type" value="Genomic_DNA"/>
</dbReference>
<protein>
    <recommendedName>
        <fullName evidence="6">Major facilitator superfamily (MFS) profile domain-containing protein</fullName>
    </recommendedName>
</protein>
<evidence type="ECO:0000256" key="2">
    <source>
        <dbReference type="ARBA" id="ARBA00022692"/>
    </source>
</evidence>
<dbReference type="SUPFAM" id="SSF103473">
    <property type="entry name" value="MFS general substrate transporter"/>
    <property type="match status" value="1"/>
</dbReference>
<evidence type="ECO:0000256" key="5">
    <source>
        <dbReference type="SAM" id="Phobius"/>
    </source>
</evidence>
<keyword evidence="8" id="KW-1185">Reference proteome</keyword>
<feature type="transmembrane region" description="Helical" evidence="5">
    <location>
        <begin position="476"/>
        <end position="494"/>
    </location>
</feature>
<dbReference type="PANTHER" id="PTHR48021:SF1">
    <property type="entry name" value="GH07001P-RELATED"/>
    <property type="match status" value="1"/>
</dbReference>
<evidence type="ECO:0000256" key="1">
    <source>
        <dbReference type="ARBA" id="ARBA00004141"/>
    </source>
</evidence>
<evidence type="ECO:0000313" key="7">
    <source>
        <dbReference type="EMBL" id="CAB3246554.1"/>
    </source>
</evidence>
<dbReference type="InterPro" id="IPR005829">
    <property type="entry name" value="Sugar_transporter_CS"/>
</dbReference>
<accession>A0A8S1AKR1</accession>
<dbReference type="PROSITE" id="PS00217">
    <property type="entry name" value="SUGAR_TRANSPORT_2"/>
    <property type="match status" value="1"/>
</dbReference>
<dbReference type="InterPro" id="IPR050549">
    <property type="entry name" value="MFS_Trehalose_Transporter"/>
</dbReference>
<dbReference type="Pfam" id="PF00083">
    <property type="entry name" value="Sugar_tr"/>
    <property type="match status" value="2"/>
</dbReference>
<dbReference type="OrthoDB" id="6612291at2759"/>
<dbReference type="GO" id="GO:0016020">
    <property type="term" value="C:membrane"/>
    <property type="evidence" value="ECO:0007669"/>
    <property type="project" value="UniProtKB-SubCell"/>
</dbReference>
<dbReference type="PROSITE" id="PS00216">
    <property type="entry name" value="SUGAR_TRANSPORT_1"/>
    <property type="match status" value="1"/>
</dbReference>
<feature type="transmembrane region" description="Helical" evidence="5">
    <location>
        <begin position="409"/>
        <end position="433"/>
    </location>
</feature>
<feature type="transmembrane region" description="Helical" evidence="5">
    <location>
        <begin position="113"/>
        <end position="136"/>
    </location>
</feature>
<comment type="subcellular location">
    <subcellularLocation>
        <location evidence="1">Membrane</location>
        <topology evidence="1">Multi-pass membrane protein</topology>
    </subcellularLocation>
</comment>
<feature type="transmembrane region" description="Helical" evidence="5">
    <location>
        <begin position="352"/>
        <end position="370"/>
    </location>
</feature>
<dbReference type="PANTHER" id="PTHR48021">
    <property type="match status" value="1"/>
</dbReference>
<feature type="transmembrane region" description="Helical" evidence="5">
    <location>
        <begin position="445"/>
        <end position="464"/>
    </location>
</feature>
<dbReference type="Gene3D" id="1.20.1250.20">
    <property type="entry name" value="MFS general substrate transporter like domains"/>
    <property type="match status" value="2"/>
</dbReference>
<feature type="transmembrane region" description="Helical" evidence="5">
    <location>
        <begin position="377"/>
        <end position="397"/>
    </location>
</feature>
<dbReference type="Proteomes" id="UP000494106">
    <property type="component" value="Unassembled WGS sequence"/>
</dbReference>
<feature type="transmembrane region" description="Helical" evidence="5">
    <location>
        <begin position="173"/>
        <end position="194"/>
    </location>
</feature>
<evidence type="ECO:0000259" key="6">
    <source>
        <dbReference type="PROSITE" id="PS50850"/>
    </source>
</evidence>
<feature type="transmembrane region" description="Helical" evidence="5">
    <location>
        <begin position="90"/>
        <end position="107"/>
    </location>
</feature>
<evidence type="ECO:0000256" key="3">
    <source>
        <dbReference type="ARBA" id="ARBA00022989"/>
    </source>
</evidence>
<dbReference type="InterPro" id="IPR005828">
    <property type="entry name" value="MFS_sugar_transport-like"/>
</dbReference>
<dbReference type="PROSITE" id="PS50850">
    <property type="entry name" value="MFS"/>
    <property type="match status" value="1"/>
</dbReference>
<name>A0A8S1AKR1_ARCPL</name>
<dbReference type="AlphaFoldDB" id="A0A8S1AKR1"/>
<feature type="transmembrane region" description="Helical" evidence="5">
    <location>
        <begin position="148"/>
        <end position="167"/>
    </location>
</feature>
<keyword evidence="4 5" id="KW-0472">Membrane</keyword>
<reference evidence="7 8" key="1">
    <citation type="submission" date="2020-04" db="EMBL/GenBank/DDBJ databases">
        <authorList>
            <person name="Wallbank WR R."/>
            <person name="Pardo Diaz C."/>
            <person name="Kozak K."/>
            <person name="Martin S."/>
            <person name="Jiggins C."/>
            <person name="Moest M."/>
            <person name="Warren A I."/>
            <person name="Byers J.R.P. K."/>
            <person name="Montejo-Kovacevich G."/>
            <person name="Yen C E."/>
        </authorList>
    </citation>
    <scope>NUCLEOTIDE SEQUENCE [LARGE SCALE GENOMIC DNA]</scope>
</reference>
<proteinExistence type="predicted"/>
<dbReference type="InterPro" id="IPR020846">
    <property type="entry name" value="MFS_dom"/>
</dbReference>
<comment type="caution">
    <text evidence="7">The sequence shown here is derived from an EMBL/GenBank/DDBJ whole genome shotgun (WGS) entry which is preliminary data.</text>
</comment>
<keyword evidence="3 5" id="KW-1133">Transmembrane helix</keyword>
<evidence type="ECO:0000313" key="8">
    <source>
        <dbReference type="Proteomes" id="UP000494106"/>
    </source>
</evidence>
<sequence>MKKEYYFIFNEGSRINQVICAVLINMPVFVYGTAIGWMSPMTLLLQSKDSPRGEPLTDSEVSWMASAAYLVCIPADVLMAFIGDRIGRKNAIFILSATGIASWAIKLSSMSTWAFILARSLVGVLMGGAYVICPLYTKEISEDAVRGMLGCMVILFHTTGNLFLYIIGDYFNYNTILWICISLPLIHLVLFMMMPESPSYLLKKGYIEAFNLSETENRSRENRSPDGKVLPSIDNSKVTSMLAYFEHPQELGGEGKATKALAWLRCRREDDIMVLNEIEELKREQSRDDGSSKFVMKAILTDKILFRAFRIALIITLAREVCGAIPVLNFAAEIFALASENTGLVLSPNQQAMMLGAVQVIGSVMTFGLVEKLGRKVLLIITSLISGLSMCALASWFLVRAYGVYAPSWLPIVSLCICIFCDAFGLQPISVVLNAELFSFKYRGTIMGVTMAVASTVDFLQMLFFKKVMNSIGPYVAFYFFGAVCLLTAVYTIISIPETKGRNLNEIYEDLKTKKEKRLEAVT</sequence>
<dbReference type="InterPro" id="IPR036259">
    <property type="entry name" value="MFS_trans_sf"/>
</dbReference>
<evidence type="ECO:0000256" key="4">
    <source>
        <dbReference type="ARBA" id="ARBA00023136"/>
    </source>
</evidence>
<feature type="transmembrane region" description="Helical" evidence="5">
    <location>
        <begin position="63"/>
        <end position="83"/>
    </location>
</feature>
<gene>
    <name evidence="7" type="ORF">APLA_LOCUS10892</name>
</gene>
<feature type="transmembrane region" description="Helical" evidence="5">
    <location>
        <begin position="21"/>
        <end position="43"/>
    </location>
</feature>
<feature type="domain" description="Major facilitator superfamily (MFS) profile" evidence="6">
    <location>
        <begin position="20"/>
        <end position="500"/>
    </location>
</feature>
<keyword evidence="2 5" id="KW-0812">Transmembrane</keyword>